<dbReference type="GO" id="GO:0000107">
    <property type="term" value="F:imidazoleglycerol-phosphate synthase activity"/>
    <property type="evidence" value="ECO:0007669"/>
    <property type="project" value="UniProtKB-UniRule"/>
</dbReference>
<evidence type="ECO:0000256" key="6">
    <source>
        <dbReference type="ARBA" id="ARBA00022605"/>
    </source>
</evidence>
<comment type="subcellular location">
    <subcellularLocation>
        <location evidence="1 11">Cytoplasm</location>
    </subcellularLocation>
</comment>
<dbReference type="GO" id="GO:0016829">
    <property type="term" value="F:lyase activity"/>
    <property type="evidence" value="ECO:0007669"/>
    <property type="project" value="UniProtKB-KW"/>
</dbReference>
<comment type="subunit">
    <text evidence="4 11">Heterodimer of HisH and HisF.</text>
</comment>
<reference evidence="14" key="1">
    <citation type="submission" date="2017-09" db="EMBL/GenBank/DDBJ databases">
        <title>Genome evolution observed in wild isolates of Caulobacter crescentus.</title>
        <authorList>
            <person name="Ely B."/>
            <person name="Wilson K."/>
            <person name="Scott D."/>
        </authorList>
    </citation>
    <scope>NUCLEOTIDE SEQUENCE [LARGE SCALE GENOMIC DNA]</scope>
    <source>
        <strain evidence="14">CB13b1a</strain>
    </source>
</reference>
<evidence type="ECO:0000256" key="11">
    <source>
        <dbReference type="HAMAP-Rule" id="MF_01013"/>
    </source>
</evidence>
<evidence type="ECO:0000256" key="2">
    <source>
        <dbReference type="ARBA" id="ARBA00005091"/>
    </source>
</evidence>
<comment type="catalytic activity">
    <reaction evidence="10 11">
        <text>5-[(5-phospho-1-deoxy-D-ribulos-1-ylimino)methylamino]-1-(5-phospho-beta-D-ribosyl)imidazole-4-carboxamide + L-glutamine = D-erythro-1-(imidazol-4-yl)glycerol 3-phosphate + 5-amino-1-(5-phospho-beta-D-ribosyl)imidazole-4-carboxamide + L-glutamate + H(+)</text>
        <dbReference type="Rhea" id="RHEA:24793"/>
        <dbReference type="ChEBI" id="CHEBI:15378"/>
        <dbReference type="ChEBI" id="CHEBI:29985"/>
        <dbReference type="ChEBI" id="CHEBI:58278"/>
        <dbReference type="ChEBI" id="CHEBI:58359"/>
        <dbReference type="ChEBI" id="CHEBI:58475"/>
        <dbReference type="ChEBI" id="CHEBI:58525"/>
        <dbReference type="EC" id="4.3.2.10"/>
    </reaction>
</comment>
<evidence type="ECO:0000313" key="14">
    <source>
        <dbReference type="Proteomes" id="UP000217311"/>
    </source>
</evidence>
<dbReference type="PANTHER" id="PTHR21235">
    <property type="entry name" value="IMIDAZOLE GLYCEROL PHOSPHATE SYNTHASE SUBUNIT HISF/H IGP SYNTHASE SUBUNIT HISF/H"/>
    <property type="match status" value="1"/>
</dbReference>
<dbReference type="EMBL" id="CP023315">
    <property type="protein sequence ID" value="ATC33629.1"/>
    <property type="molecule type" value="Genomic_DNA"/>
</dbReference>
<protein>
    <recommendedName>
        <fullName evidence="11">Imidazole glycerol phosphate synthase subunit HisF</fullName>
        <ecNumber evidence="11">4.3.2.10</ecNumber>
    </recommendedName>
    <alternativeName>
        <fullName evidence="11">IGP synthase cyclase subunit</fullName>
    </alternativeName>
    <alternativeName>
        <fullName evidence="11">IGP synthase subunit HisF</fullName>
    </alternativeName>
    <alternativeName>
        <fullName evidence="11">ImGP synthase subunit HisF</fullName>
        <shortName evidence="11">IGPS subunit HisF</shortName>
    </alternativeName>
</protein>
<evidence type="ECO:0000256" key="8">
    <source>
        <dbReference type="ARBA" id="ARBA00023239"/>
    </source>
</evidence>
<dbReference type="Proteomes" id="UP000217311">
    <property type="component" value="Chromosome"/>
</dbReference>
<keyword evidence="6 11" id="KW-0028">Amino-acid biosynthesis</keyword>
<keyword evidence="8 11" id="KW-0456">Lyase</keyword>
<comment type="function">
    <text evidence="9 11">IGPS catalyzes the conversion of PRFAR and glutamine to IGP, AICAR and glutamate. The HisF subunit catalyzes the cyclization activity that produces IGP and AICAR from PRFAR using the ammonia provided by the HisH subunit.</text>
</comment>
<dbReference type="AlphaFoldDB" id="A0A290MNR3"/>
<dbReference type="InterPro" id="IPR006062">
    <property type="entry name" value="His_biosynth"/>
</dbReference>
<evidence type="ECO:0000256" key="7">
    <source>
        <dbReference type="ARBA" id="ARBA00023102"/>
    </source>
</evidence>
<accession>A0A290MNR3</accession>
<dbReference type="Pfam" id="PF00977">
    <property type="entry name" value="His_biosynth"/>
    <property type="match status" value="1"/>
</dbReference>
<proteinExistence type="inferred from homology"/>
<comment type="pathway">
    <text evidence="2 11">Amino-acid biosynthesis; L-histidine biosynthesis; L-histidine from 5-phospho-alpha-D-ribose 1-diphosphate: step 5/9.</text>
</comment>
<keyword evidence="7 11" id="KW-0368">Histidine biosynthesis</keyword>
<feature type="active site" evidence="11">
    <location>
        <position position="11"/>
    </location>
</feature>
<sequence length="260" mass="26928">MLKTRIIPCLDVKDGRVVKGVNFVSLRDAGDPVEQARAYDAAGADELMFLDITASSEGRGLILDVISRTAEVCFMPVSVGGGVRQVSDMRRLLLAGADKVSVNTAAVENPDLIAGGADAFGSQCVVVAIDAKAREDGSGWNVWTYGGRKDTGIDVVEWAAKVVERGAGEILLTSMDRDGAKIGYDIPLLKAVTGAVNVPVIASGGAGKTEHLIEAAREGHAAAVLAASIFHFGEISIGEAKQAMADAGIPVRLDALKGAA</sequence>
<evidence type="ECO:0000256" key="3">
    <source>
        <dbReference type="ARBA" id="ARBA00009667"/>
    </source>
</evidence>
<dbReference type="EC" id="4.3.2.10" evidence="11"/>
<comment type="similarity">
    <text evidence="3 11 12">Belongs to the HisA/HisF family.</text>
</comment>
<dbReference type="InterPro" id="IPR004651">
    <property type="entry name" value="HisF"/>
</dbReference>
<evidence type="ECO:0000256" key="5">
    <source>
        <dbReference type="ARBA" id="ARBA00022490"/>
    </source>
</evidence>
<evidence type="ECO:0000256" key="1">
    <source>
        <dbReference type="ARBA" id="ARBA00004496"/>
    </source>
</evidence>
<name>A0A290MNR3_CAUVI</name>
<dbReference type="UniPathway" id="UPA00031">
    <property type="reaction ID" value="UER00010"/>
</dbReference>
<organism evidence="13 14">
    <name type="scientific">Caulobacter vibrioides</name>
    <name type="common">Caulobacter crescentus</name>
    <dbReference type="NCBI Taxonomy" id="155892"/>
    <lineage>
        <taxon>Bacteria</taxon>
        <taxon>Pseudomonadati</taxon>
        <taxon>Pseudomonadota</taxon>
        <taxon>Alphaproteobacteria</taxon>
        <taxon>Caulobacterales</taxon>
        <taxon>Caulobacteraceae</taxon>
        <taxon>Caulobacter</taxon>
    </lineage>
</organism>
<dbReference type="SUPFAM" id="SSF51366">
    <property type="entry name" value="Ribulose-phoshate binding barrel"/>
    <property type="match status" value="1"/>
</dbReference>
<gene>
    <name evidence="11" type="primary">hisF</name>
    <name evidence="13" type="ORF">CA606_15525</name>
</gene>
<dbReference type="GO" id="GO:0000105">
    <property type="term" value="P:L-histidine biosynthetic process"/>
    <property type="evidence" value="ECO:0007669"/>
    <property type="project" value="UniProtKB-UniRule"/>
</dbReference>
<dbReference type="CDD" id="cd04731">
    <property type="entry name" value="HisF"/>
    <property type="match status" value="1"/>
</dbReference>
<evidence type="ECO:0000256" key="12">
    <source>
        <dbReference type="RuleBase" id="RU003657"/>
    </source>
</evidence>
<dbReference type="HAMAP" id="MF_01013">
    <property type="entry name" value="HisF"/>
    <property type="match status" value="1"/>
</dbReference>
<dbReference type="InterPro" id="IPR050064">
    <property type="entry name" value="IGPS_HisA/HisF"/>
</dbReference>
<dbReference type="PANTHER" id="PTHR21235:SF2">
    <property type="entry name" value="IMIDAZOLE GLYCEROL PHOSPHATE SYNTHASE HISHF"/>
    <property type="match status" value="1"/>
</dbReference>
<keyword evidence="5 11" id="KW-0963">Cytoplasm</keyword>
<dbReference type="NCBIfam" id="TIGR00735">
    <property type="entry name" value="hisF"/>
    <property type="match status" value="1"/>
</dbReference>
<dbReference type="GO" id="GO:0005737">
    <property type="term" value="C:cytoplasm"/>
    <property type="evidence" value="ECO:0007669"/>
    <property type="project" value="UniProtKB-SubCell"/>
</dbReference>
<dbReference type="InterPro" id="IPR011060">
    <property type="entry name" value="RibuloseP-bd_barrel"/>
</dbReference>
<dbReference type="Gene3D" id="3.20.20.70">
    <property type="entry name" value="Aldolase class I"/>
    <property type="match status" value="1"/>
</dbReference>
<evidence type="ECO:0000313" key="13">
    <source>
        <dbReference type="EMBL" id="ATC33629.1"/>
    </source>
</evidence>
<dbReference type="InterPro" id="IPR013785">
    <property type="entry name" value="Aldolase_TIM"/>
</dbReference>
<evidence type="ECO:0000256" key="4">
    <source>
        <dbReference type="ARBA" id="ARBA00011152"/>
    </source>
</evidence>
<feature type="active site" evidence="11">
    <location>
        <position position="130"/>
    </location>
</feature>
<evidence type="ECO:0000256" key="9">
    <source>
        <dbReference type="ARBA" id="ARBA00025475"/>
    </source>
</evidence>
<evidence type="ECO:0000256" key="10">
    <source>
        <dbReference type="ARBA" id="ARBA00047838"/>
    </source>
</evidence>
<dbReference type="FunFam" id="3.20.20.70:FF:000006">
    <property type="entry name" value="Imidazole glycerol phosphate synthase subunit HisF"/>
    <property type="match status" value="1"/>
</dbReference>
<dbReference type="RefSeq" id="WP_096052997.1">
    <property type="nucleotide sequence ID" value="NZ_CP023315.3"/>
</dbReference>